<proteinExistence type="predicted"/>
<evidence type="ECO:0000256" key="3">
    <source>
        <dbReference type="ARBA" id="ARBA00022989"/>
    </source>
</evidence>
<protein>
    <submittedName>
        <fullName evidence="7">Uncharacterized membrane protein YccC</fullName>
    </submittedName>
</protein>
<feature type="transmembrane region" description="Helical" evidence="5">
    <location>
        <begin position="121"/>
        <end position="139"/>
    </location>
</feature>
<dbReference type="EMBL" id="FNKO01000002">
    <property type="protein sequence ID" value="SDQ93989.1"/>
    <property type="molecule type" value="Genomic_DNA"/>
</dbReference>
<feature type="domain" description="Integral membrane bound transporter" evidence="6">
    <location>
        <begin position="349"/>
        <end position="473"/>
    </location>
</feature>
<feature type="transmembrane region" description="Helical" evidence="5">
    <location>
        <begin position="430"/>
        <end position="447"/>
    </location>
</feature>
<dbReference type="Proteomes" id="UP000199301">
    <property type="component" value="Unassembled WGS sequence"/>
</dbReference>
<evidence type="ECO:0000259" key="6">
    <source>
        <dbReference type="Pfam" id="PF13515"/>
    </source>
</evidence>
<dbReference type="RefSeq" id="WP_175455102.1">
    <property type="nucleotide sequence ID" value="NZ_FNKO01000002.1"/>
</dbReference>
<organism evidence="7 8">
    <name type="scientific">Actinopolyspora saharensis</name>
    <dbReference type="NCBI Taxonomy" id="995062"/>
    <lineage>
        <taxon>Bacteria</taxon>
        <taxon>Bacillati</taxon>
        <taxon>Actinomycetota</taxon>
        <taxon>Actinomycetes</taxon>
        <taxon>Actinopolysporales</taxon>
        <taxon>Actinopolysporaceae</taxon>
        <taxon>Actinopolyspora</taxon>
    </lineage>
</organism>
<comment type="subcellular location">
    <subcellularLocation>
        <location evidence="1">Membrane</location>
        <topology evidence="1">Multi-pass membrane protein</topology>
    </subcellularLocation>
</comment>
<keyword evidence="4 5" id="KW-0472">Membrane</keyword>
<evidence type="ECO:0000256" key="2">
    <source>
        <dbReference type="ARBA" id="ARBA00022692"/>
    </source>
</evidence>
<keyword evidence="8" id="KW-1185">Reference proteome</keyword>
<evidence type="ECO:0000256" key="4">
    <source>
        <dbReference type="ARBA" id="ARBA00023136"/>
    </source>
</evidence>
<feature type="transmembrane region" description="Helical" evidence="5">
    <location>
        <begin position="145"/>
        <end position="164"/>
    </location>
</feature>
<dbReference type="GO" id="GO:0016020">
    <property type="term" value="C:membrane"/>
    <property type="evidence" value="ECO:0007669"/>
    <property type="project" value="UniProtKB-SubCell"/>
</dbReference>
<dbReference type="InterPro" id="IPR049453">
    <property type="entry name" value="Memb_transporter_dom"/>
</dbReference>
<evidence type="ECO:0000256" key="1">
    <source>
        <dbReference type="ARBA" id="ARBA00004141"/>
    </source>
</evidence>
<feature type="transmembrane region" description="Helical" evidence="5">
    <location>
        <begin position="23"/>
        <end position="41"/>
    </location>
</feature>
<accession>A0A1H1EZP1</accession>
<name>A0A1H1EZP1_9ACTN</name>
<evidence type="ECO:0000313" key="8">
    <source>
        <dbReference type="Proteomes" id="UP000199301"/>
    </source>
</evidence>
<reference evidence="8" key="1">
    <citation type="submission" date="2016-10" db="EMBL/GenBank/DDBJ databases">
        <authorList>
            <person name="Varghese N."/>
            <person name="Submissions S."/>
        </authorList>
    </citation>
    <scope>NUCLEOTIDE SEQUENCE [LARGE SCALE GENOMIC DNA]</scope>
    <source>
        <strain evidence="8">DSM 45459</strain>
    </source>
</reference>
<dbReference type="STRING" id="995062.SAMN04489718_2756"/>
<feature type="transmembrane region" description="Helical" evidence="5">
    <location>
        <begin position="341"/>
        <end position="369"/>
    </location>
</feature>
<dbReference type="Pfam" id="PF13515">
    <property type="entry name" value="FUSC_2"/>
    <property type="match status" value="1"/>
</dbReference>
<feature type="transmembrane region" description="Helical" evidence="5">
    <location>
        <begin position="96"/>
        <end position="114"/>
    </location>
</feature>
<feature type="transmembrane region" description="Helical" evidence="5">
    <location>
        <begin position="459"/>
        <end position="481"/>
    </location>
</feature>
<evidence type="ECO:0000256" key="5">
    <source>
        <dbReference type="SAM" id="Phobius"/>
    </source>
</evidence>
<dbReference type="AlphaFoldDB" id="A0A1H1EZP1"/>
<keyword evidence="3 5" id="KW-1133">Transmembrane helix</keyword>
<sequence>MLKRLQAELSTEAGAPDPRQRQYTTAVLLAVAAAVVLGWMFDLTGPAILGGLTAVFVLITSEGHSLRADLRMFARFAPALTLVMAVGPLLGEIPVLAGTLVTLVVFGTGMLPALGERYRTFGQTFAAATLVSTTTGIGADQPITTLATWAVLGSLFALLLRVLLGLGDPTRTIRVTVAQTLTTPGPGVVAGAAAAWRTDGRVSWLGQVLAGAARFRAAREVLLAQAQQTGEPEAEWLRRTVARGDEIATELATAVRSRVCTGLNRLARARPEELSGSEQHELPEAVRGMNEGLDRVRAAVLERDTSAATAATSGGRRQQALGAVRAHLSLRSALFRHALRCALAVAAGMAVALLLHTPAASTLLLGLHVVLQPAARDSMNGALERTGGAVLGVVLLSVLIVLVPHAVLLVPLTIAAMLLRVQLLRGDYRLLLAALIGITLLDRVSAAERQSLVDSTIGFAANTAIGAAIALAVGFVSYLVLPSSLRPDVHGTIRSTVWSLSELLRSVRAAGRGAEVRAGLRSAHVLALRRTQDLLGLPAMLESSETVDQRTASSTNSAALALDALRQDLATLAFRPDSEQALATPALRAVDELLGGNTTARIPDVSGARAPATELLAGSLLENGLHARSAIDETFGHAEPWKSYTISFVRTERLRIR</sequence>
<keyword evidence="2 5" id="KW-0812">Transmembrane</keyword>
<evidence type="ECO:0000313" key="7">
    <source>
        <dbReference type="EMBL" id="SDQ93989.1"/>
    </source>
</evidence>
<feature type="transmembrane region" description="Helical" evidence="5">
    <location>
        <begin position="389"/>
        <end position="418"/>
    </location>
</feature>
<gene>
    <name evidence="7" type="ORF">SAMN04489718_2756</name>
</gene>